<sequence length="189" mass="20465">MTDTPECKGLTLPLACSFARIHATLRLTSLLTGPRETTNFKTGVSERHNKRRSRKFRPEARQRPAQDNRFFQRVMQLSLDYAPLCGDATGKGRTGAAAAAGGPYTQNNITALSRACALSRRGLAPAADKNDQAPRCGNTCDTPMATQVQSGPEPRADRRTTAAKIVRHPKRFSDLGRAGTRIAAPSCSI</sequence>
<accession>A0A4S2KRP3</accession>
<feature type="region of interest" description="Disordered" evidence="1">
    <location>
        <begin position="125"/>
        <end position="158"/>
    </location>
</feature>
<dbReference type="AlphaFoldDB" id="A0A4S2KRP3"/>
<feature type="compositionally biased region" description="Polar residues" evidence="1">
    <location>
        <begin position="139"/>
        <end position="150"/>
    </location>
</feature>
<gene>
    <name evidence="2" type="ORF">DBV15_09261</name>
</gene>
<proteinExistence type="predicted"/>
<evidence type="ECO:0000313" key="3">
    <source>
        <dbReference type="Proteomes" id="UP000310200"/>
    </source>
</evidence>
<evidence type="ECO:0000256" key="1">
    <source>
        <dbReference type="SAM" id="MobiDB-lite"/>
    </source>
</evidence>
<dbReference type="Proteomes" id="UP000310200">
    <property type="component" value="Unassembled WGS sequence"/>
</dbReference>
<dbReference type="EMBL" id="QBLH01001288">
    <property type="protein sequence ID" value="TGZ52380.1"/>
    <property type="molecule type" value="Genomic_DNA"/>
</dbReference>
<organism evidence="2 3">
    <name type="scientific">Temnothorax longispinosus</name>
    <dbReference type="NCBI Taxonomy" id="300112"/>
    <lineage>
        <taxon>Eukaryota</taxon>
        <taxon>Metazoa</taxon>
        <taxon>Ecdysozoa</taxon>
        <taxon>Arthropoda</taxon>
        <taxon>Hexapoda</taxon>
        <taxon>Insecta</taxon>
        <taxon>Pterygota</taxon>
        <taxon>Neoptera</taxon>
        <taxon>Endopterygota</taxon>
        <taxon>Hymenoptera</taxon>
        <taxon>Apocrita</taxon>
        <taxon>Aculeata</taxon>
        <taxon>Formicoidea</taxon>
        <taxon>Formicidae</taxon>
        <taxon>Myrmicinae</taxon>
        <taxon>Temnothorax</taxon>
    </lineage>
</organism>
<reference evidence="2 3" key="1">
    <citation type="journal article" date="2019" name="Philos. Trans. R. Soc. Lond., B, Biol. Sci.">
        <title>Ant behaviour and brain gene expression of defending hosts depend on the ecological success of the intruding social parasite.</title>
        <authorList>
            <person name="Kaur R."/>
            <person name="Stoldt M."/>
            <person name="Jongepier E."/>
            <person name="Feldmeyer B."/>
            <person name="Menzel F."/>
            <person name="Bornberg-Bauer E."/>
            <person name="Foitzik S."/>
        </authorList>
    </citation>
    <scope>NUCLEOTIDE SEQUENCE [LARGE SCALE GENOMIC DNA]</scope>
    <source>
        <tissue evidence="2">Whole body</tissue>
    </source>
</reference>
<comment type="caution">
    <text evidence="2">The sequence shown here is derived from an EMBL/GenBank/DDBJ whole genome shotgun (WGS) entry which is preliminary data.</text>
</comment>
<feature type="region of interest" description="Disordered" evidence="1">
    <location>
        <begin position="35"/>
        <end position="65"/>
    </location>
</feature>
<evidence type="ECO:0000313" key="2">
    <source>
        <dbReference type="EMBL" id="TGZ52380.1"/>
    </source>
</evidence>
<keyword evidence="3" id="KW-1185">Reference proteome</keyword>
<feature type="compositionally biased region" description="Basic and acidic residues" evidence="1">
    <location>
        <begin position="56"/>
        <end position="65"/>
    </location>
</feature>
<protein>
    <submittedName>
        <fullName evidence="2">Uncharacterized protein</fullName>
    </submittedName>
</protein>
<name>A0A4S2KRP3_9HYME</name>